<dbReference type="Pfam" id="PF00583">
    <property type="entry name" value="Acetyltransf_1"/>
    <property type="match status" value="1"/>
</dbReference>
<dbReference type="RefSeq" id="WP_344419450.1">
    <property type="nucleotide sequence ID" value="NZ_BAAANN010000013.1"/>
</dbReference>
<feature type="domain" description="N-acetyltransferase" evidence="1">
    <location>
        <begin position="35"/>
        <end position="102"/>
    </location>
</feature>
<dbReference type="EMBL" id="BAAANN010000013">
    <property type="protein sequence ID" value="GAA1961668.1"/>
    <property type="molecule type" value="Genomic_DNA"/>
</dbReference>
<accession>A0ABN2R0V5</accession>
<dbReference type="InterPro" id="IPR016181">
    <property type="entry name" value="Acyl_CoA_acyltransferase"/>
</dbReference>
<proteinExistence type="predicted"/>
<dbReference type="SUPFAM" id="SSF55729">
    <property type="entry name" value="Acyl-CoA N-acyltransferases (Nat)"/>
    <property type="match status" value="1"/>
</dbReference>
<organism evidence="2 3">
    <name type="scientific">Amycolatopsis minnesotensis</name>
    <dbReference type="NCBI Taxonomy" id="337894"/>
    <lineage>
        <taxon>Bacteria</taxon>
        <taxon>Bacillati</taxon>
        <taxon>Actinomycetota</taxon>
        <taxon>Actinomycetes</taxon>
        <taxon>Pseudonocardiales</taxon>
        <taxon>Pseudonocardiaceae</taxon>
        <taxon>Amycolatopsis</taxon>
    </lineage>
</organism>
<evidence type="ECO:0000259" key="1">
    <source>
        <dbReference type="Pfam" id="PF00583"/>
    </source>
</evidence>
<comment type="caution">
    <text evidence="2">The sequence shown here is derived from an EMBL/GenBank/DDBJ whole genome shotgun (WGS) entry which is preliminary data.</text>
</comment>
<protein>
    <recommendedName>
        <fullName evidence="1">N-acetyltransferase domain-containing protein</fullName>
    </recommendedName>
</protein>
<dbReference type="CDD" id="cd04301">
    <property type="entry name" value="NAT_SF"/>
    <property type="match status" value="1"/>
</dbReference>
<evidence type="ECO:0000313" key="2">
    <source>
        <dbReference type="EMBL" id="GAA1961668.1"/>
    </source>
</evidence>
<gene>
    <name evidence="2" type="ORF">GCM10009754_35840</name>
</gene>
<name>A0ABN2R0V5_9PSEU</name>
<dbReference type="Gene3D" id="3.40.630.30">
    <property type="match status" value="1"/>
</dbReference>
<dbReference type="Proteomes" id="UP001501116">
    <property type="component" value="Unassembled WGS sequence"/>
</dbReference>
<reference evidence="2 3" key="1">
    <citation type="journal article" date="2019" name="Int. J. Syst. Evol. Microbiol.">
        <title>The Global Catalogue of Microorganisms (GCM) 10K type strain sequencing project: providing services to taxonomists for standard genome sequencing and annotation.</title>
        <authorList>
            <consortium name="The Broad Institute Genomics Platform"/>
            <consortium name="The Broad Institute Genome Sequencing Center for Infectious Disease"/>
            <person name="Wu L."/>
            <person name="Ma J."/>
        </authorList>
    </citation>
    <scope>NUCLEOTIDE SEQUENCE [LARGE SCALE GENOMIC DNA]</scope>
    <source>
        <strain evidence="2 3">JCM 14545</strain>
    </source>
</reference>
<keyword evidence="3" id="KW-1185">Reference proteome</keyword>
<sequence length="139" mass="15601">MNSEGGLARILRETVAFSWPSQAGQYPADGPCGVSYFRGDVSPGSYVDCLLYRDKKGVVVGILNRYPKDFPPYEKAGNINIFVRPDMLRQGIATMLLREALTRWHVNFEQQQCTPSGAAFLDAFIRADLKKGKRGWRRG</sequence>
<evidence type="ECO:0000313" key="3">
    <source>
        <dbReference type="Proteomes" id="UP001501116"/>
    </source>
</evidence>
<dbReference type="InterPro" id="IPR000182">
    <property type="entry name" value="GNAT_dom"/>
</dbReference>